<keyword evidence="5 9" id="KW-0547">Nucleotide-binding</keyword>
<evidence type="ECO:0000256" key="3">
    <source>
        <dbReference type="ARBA" id="ARBA00022679"/>
    </source>
</evidence>
<dbReference type="InterPro" id="IPR011831">
    <property type="entry name" value="ADP-Glc_PPase"/>
</dbReference>
<dbReference type="CDD" id="cd02508">
    <property type="entry name" value="ADP_Glucose_PP"/>
    <property type="match status" value="1"/>
</dbReference>
<gene>
    <name evidence="9 12" type="primary">glgC</name>
    <name evidence="12" type="ORF">K0504_09185</name>
</gene>
<evidence type="ECO:0000256" key="6">
    <source>
        <dbReference type="ARBA" id="ARBA00022840"/>
    </source>
</evidence>
<evidence type="ECO:0000256" key="2">
    <source>
        <dbReference type="ARBA" id="ARBA00022600"/>
    </source>
</evidence>
<comment type="similarity">
    <text evidence="1 9">Belongs to the bacterial/plant glucose-1-phosphate adenylyltransferase family.</text>
</comment>
<dbReference type="InterPro" id="IPR029044">
    <property type="entry name" value="Nucleotide-diphossugar_trans"/>
</dbReference>
<evidence type="ECO:0000256" key="9">
    <source>
        <dbReference type="HAMAP-Rule" id="MF_00624"/>
    </source>
</evidence>
<dbReference type="InterPro" id="IPR023049">
    <property type="entry name" value="GlgC_bac"/>
</dbReference>
<feature type="domain" description="Glucose-1-phosphate adenylyltransferase/Bifunctional protein GlmU-like C-terminal hexapeptide" evidence="11">
    <location>
        <begin position="306"/>
        <end position="409"/>
    </location>
</feature>
<proteinExistence type="inferred from homology"/>
<keyword evidence="7 9" id="KW-0320">Glycogen biosynthesis</keyword>
<comment type="function">
    <text evidence="9">Involved in the biosynthesis of ADP-glucose, a building block required for the elongation reactions to produce glycogen. Catalyzes the reaction between ATP and alpha-D-glucose 1-phosphate (G1P) to produce pyrophosphate and ADP-Glc.</text>
</comment>
<dbReference type="InterPro" id="IPR011004">
    <property type="entry name" value="Trimer_LpxA-like_sf"/>
</dbReference>
<dbReference type="NCBIfam" id="NF002023">
    <property type="entry name" value="PRK00844.1"/>
    <property type="match status" value="1"/>
</dbReference>
<feature type="binding site" evidence="9">
    <location>
        <position position="209"/>
    </location>
    <ligand>
        <name>alpha-D-glucose 1-phosphate</name>
        <dbReference type="ChEBI" id="CHEBI:58601"/>
    </ligand>
</feature>
<dbReference type="Gene3D" id="2.160.10.10">
    <property type="entry name" value="Hexapeptide repeat proteins"/>
    <property type="match status" value="1"/>
</dbReference>
<sequence>MRLVNPPGRYIDDIARNTIAYVLAGGKGTRLGSLTKVRAKPATPFGGKYRIIDFTLSNCMNSGIRRVGVMTQYNAIGLLQHVQRTWSHLVSEMGEFVYLLPAHQGSSNGWYTGTADAIWQNLKMLEVTDTEHVLVLAGDHVYSMDYLTMLHDHVAQNADVTIGCVEVPQRVGNQFGILQCDEDGRIHQFIEKPDDPSPYALPSGNVLASMGIYVFNKQMLLDLLHADHQDENSSHDFGNDILPKALASHKLIAHHFKNCDGQPGYWRDVGTIEAYYDASMDLIAAVPKLNLYNKHWPIWTYQEHLPPVKLTHDSCGHHAYAKDSLISAGCVFVGAQISRSLCCYNVRVEACAEVHQSILLPDVHVGANCVVHHAIIDEGCVIPDGLEIGEDAELDAQRFAITENGVVVVTKAHLAQLV</sequence>
<evidence type="ECO:0000313" key="13">
    <source>
        <dbReference type="Proteomes" id="UP001166251"/>
    </source>
</evidence>
<dbReference type="EC" id="2.7.7.27" evidence="9"/>
<dbReference type="PROSITE" id="PS00809">
    <property type="entry name" value="ADP_GLC_PYROPHOSPH_2"/>
    <property type="match status" value="1"/>
</dbReference>
<feature type="binding site" evidence="9">
    <location>
        <position position="176"/>
    </location>
    <ligand>
        <name>alpha-D-glucose 1-phosphate</name>
        <dbReference type="ChEBI" id="CHEBI:58601"/>
    </ligand>
</feature>
<keyword evidence="6 9" id="KW-0067">ATP-binding</keyword>
<comment type="subunit">
    <text evidence="9">Homotetramer.</text>
</comment>
<evidence type="ECO:0000256" key="4">
    <source>
        <dbReference type="ARBA" id="ARBA00022695"/>
    </source>
</evidence>
<evidence type="ECO:0000256" key="7">
    <source>
        <dbReference type="ARBA" id="ARBA00023056"/>
    </source>
</evidence>
<dbReference type="PROSITE" id="PS00810">
    <property type="entry name" value="ADP_GLC_PYROPHOSPH_3"/>
    <property type="match status" value="1"/>
</dbReference>
<name>A0ABS7EFT5_9GAMM</name>
<evidence type="ECO:0000256" key="8">
    <source>
        <dbReference type="ARBA" id="ARBA00023277"/>
    </source>
</evidence>
<evidence type="ECO:0000256" key="1">
    <source>
        <dbReference type="ARBA" id="ARBA00010443"/>
    </source>
</evidence>
<keyword evidence="13" id="KW-1185">Reference proteome</keyword>
<dbReference type="Gene3D" id="3.90.550.10">
    <property type="entry name" value="Spore Coat Polysaccharide Biosynthesis Protein SpsA, Chain A"/>
    <property type="match status" value="1"/>
</dbReference>
<evidence type="ECO:0000256" key="5">
    <source>
        <dbReference type="ARBA" id="ARBA00022741"/>
    </source>
</evidence>
<organism evidence="12 13">
    <name type="scientific">Neiella holothuriorum</name>
    <dbReference type="NCBI Taxonomy" id="2870530"/>
    <lineage>
        <taxon>Bacteria</taxon>
        <taxon>Pseudomonadati</taxon>
        <taxon>Pseudomonadota</taxon>
        <taxon>Gammaproteobacteria</taxon>
        <taxon>Alteromonadales</taxon>
        <taxon>Echinimonadaceae</taxon>
        <taxon>Neiella</taxon>
    </lineage>
</organism>
<dbReference type="HAMAP" id="MF_00624">
    <property type="entry name" value="GlgC"/>
    <property type="match status" value="1"/>
</dbReference>
<feature type="site" description="Could play a key role in the communication between the regulatory and the substrate sites" evidence="9">
    <location>
        <position position="110"/>
    </location>
</feature>
<protein>
    <recommendedName>
        <fullName evidence="9">Glucose-1-phosphate adenylyltransferase</fullName>
        <ecNumber evidence="9">2.7.7.27</ecNumber>
    </recommendedName>
    <alternativeName>
        <fullName evidence="9">ADP-glucose pyrophosphorylase</fullName>
        <shortName evidence="9">ADPGlc PPase</shortName>
    </alternativeName>
    <alternativeName>
        <fullName evidence="9">ADP-glucose synthase</fullName>
    </alternativeName>
</protein>
<keyword evidence="4 9" id="KW-0548">Nucleotidyltransferase</keyword>
<feature type="site" description="Could play a key role in the communication between the regulatory and the substrate sites" evidence="9">
    <location>
        <position position="72"/>
    </location>
</feature>
<dbReference type="InterPro" id="IPR005836">
    <property type="entry name" value="ADP_Glu_pyroP_CS"/>
</dbReference>
<dbReference type="RefSeq" id="WP_220103890.1">
    <property type="nucleotide sequence ID" value="NZ_JAHZSS010000009.1"/>
</dbReference>
<dbReference type="SUPFAM" id="SSF51161">
    <property type="entry name" value="Trimeric LpxA-like enzymes"/>
    <property type="match status" value="1"/>
</dbReference>
<dbReference type="Pfam" id="PF00483">
    <property type="entry name" value="NTP_transferase"/>
    <property type="match status" value="1"/>
</dbReference>
<comment type="caution">
    <text evidence="12">The sequence shown here is derived from an EMBL/GenBank/DDBJ whole genome shotgun (WGS) entry which is preliminary data.</text>
</comment>
<comment type="catalytic activity">
    <reaction evidence="9">
        <text>alpha-D-glucose 1-phosphate + ATP + H(+) = ADP-alpha-D-glucose + diphosphate</text>
        <dbReference type="Rhea" id="RHEA:12120"/>
        <dbReference type="ChEBI" id="CHEBI:15378"/>
        <dbReference type="ChEBI" id="CHEBI:30616"/>
        <dbReference type="ChEBI" id="CHEBI:33019"/>
        <dbReference type="ChEBI" id="CHEBI:57498"/>
        <dbReference type="ChEBI" id="CHEBI:58601"/>
        <dbReference type="EC" id="2.7.7.27"/>
    </reaction>
</comment>
<comment type="pathway">
    <text evidence="9">Glycan biosynthesis; glycogen biosynthesis.</text>
</comment>
<dbReference type="Pfam" id="PF24894">
    <property type="entry name" value="Hexapep_GlmU"/>
    <property type="match status" value="1"/>
</dbReference>
<dbReference type="SUPFAM" id="SSF53448">
    <property type="entry name" value="Nucleotide-diphospho-sugar transferases"/>
    <property type="match status" value="1"/>
</dbReference>
<feature type="binding site" evidence="9">
    <location>
        <position position="111"/>
    </location>
    <ligand>
        <name>alpha-D-glucose 1-phosphate</name>
        <dbReference type="ChEBI" id="CHEBI:58601"/>
    </ligand>
</feature>
<evidence type="ECO:0000259" key="10">
    <source>
        <dbReference type="Pfam" id="PF00483"/>
    </source>
</evidence>
<evidence type="ECO:0000313" key="12">
    <source>
        <dbReference type="EMBL" id="MBW8191208.1"/>
    </source>
</evidence>
<evidence type="ECO:0000259" key="11">
    <source>
        <dbReference type="Pfam" id="PF24894"/>
    </source>
</evidence>
<dbReference type="PANTHER" id="PTHR43523:SF2">
    <property type="entry name" value="GLUCOSE-1-PHOSPHATE ADENYLYLTRANSFERASE"/>
    <property type="match status" value="1"/>
</dbReference>
<dbReference type="InterPro" id="IPR005835">
    <property type="entry name" value="NTP_transferase_dom"/>
</dbReference>
<keyword evidence="2 9" id="KW-0321">Glycogen metabolism</keyword>
<accession>A0ABS7EFT5</accession>
<dbReference type="GO" id="GO:0008878">
    <property type="term" value="F:glucose-1-phosphate adenylyltransferase activity"/>
    <property type="evidence" value="ECO:0007669"/>
    <property type="project" value="UniProtKB-EC"/>
</dbReference>
<dbReference type="PANTHER" id="PTHR43523">
    <property type="entry name" value="GLUCOSE-1-PHOSPHATE ADENYLYLTRANSFERASE-RELATED"/>
    <property type="match status" value="1"/>
</dbReference>
<reference evidence="12" key="1">
    <citation type="submission" date="2021-07" db="EMBL/GenBank/DDBJ databases">
        <title>Neiella marina sp. nov., isolated from the intestinal content of sea cucumber Apostichopus japonicus.</title>
        <authorList>
            <person name="Bai X."/>
        </authorList>
    </citation>
    <scope>NUCLEOTIDE SEQUENCE</scope>
    <source>
        <strain evidence="12">126</strain>
    </source>
</reference>
<keyword evidence="8 9" id="KW-0119">Carbohydrate metabolism</keyword>
<dbReference type="InterPro" id="IPR056818">
    <property type="entry name" value="GlmU/GlgC-like_hexapep"/>
</dbReference>
<feature type="binding site" evidence="9">
    <location>
        <begin position="191"/>
        <end position="192"/>
    </location>
    <ligand>
        <name>alpha-D-glucose 1-phosphate</name>
        <dbReference type="ChEBI" id="CHEBI:58601"/>
    </ligand>
</feature>
<keyword evidence="3 9" id="KW-0808">Transferase</keyword>
<dbReference type="Proteomes" id="UP001166251">
    <property type="component" value="Unassembled WGS sequence"/>
</dbReference>
<feature type="domain" description="Nucleotidyl transferase" evidence="10">
    <location>
        <begin position="21"/>
        <end position="282"/>
    </location>
</feature>
<dbReference type="CDD" id="cd04651">
    <property type="entry name" value="LbH_G1P_AT_C"/>
    <property type="match status" value="1"/>
</dbReference>
<dbReference type="NCBIfam" id="TIGR02091">
    <property type="entry name" value="glgC"/>
    <property type="match status" value="1"/>
</dbReference>
<dbReference type="NCBIfam" id="NF001947">
    <property type="entry name" value="PRK00725.1"/>
    <property type="match status" value="1"/>
</dbReference>
<dbReference type="EMBL" id="JAHZSS010000009">
    <property type="protein sequence ID" value="MBW8191208.1"/>
    <property type="molecule type" value="Genomic_DNA"/>
</dbReference>